<name>A0A8T2NCI4_9TELE</name>
<evidence type="ECO:0000313" key="2">
    <source>
        <dbReference type="Proteomes" id="UP000824540"/>
    </source>
</evidence>
<organism evidence="1 2">
    <name type="scientific">Albula glossodonta</name>
    <name type="common">roundjaw bonefish</name>
    <dbReference type="NCBI Taxonomy" id="121402"/>
    <lineage>
        <taxon>Eukaryota</taxon>
        <taxon>Metazoa</taxon>
        <taxon>Chordata</taxon>
        <taxon>Craniata</taxon>
        <taxon>Vertebrata</taxon>
        <taxon>Euteleostomi</taxon>
        <taxon>Actinopterygii</taxon>
        <taxon>Neopterygii</taxon>
        <taxon>Teleostei</taxon>
        <taxon>Albuliformes</taxon>
        <taxon>Albulidae</taxon>
        <taxon>Albula</taxon>
    </lineage>
</organism>
<gene>
    <name evidence="1" type="ORF">JZ751_004744</name>
</gene>
<comment type="caution">
    <text evidence="1">The sequence shown here is derived from an EMBL/GenBank/DDBJ whole genome shotgun (WGS) entry which is preliminary data.</text>
</comment>
<dbReference type="AlphaFoldDB" id="A0A8T2NCI4"/>
<dbReference type="Proteomes" id="UP000824540">
    <property type="component" value="Unassembled WGS sequence"/>
</dbReference>
<dbReference type="EMBL" id="JAFBMS010000120">
    <property type="protein sequence ID" value="KAG9335422.1"/>
    <property type="molecule type" value="Genomic_DNA"/>
</dbReference>
<accession>A0A8T2NCI4</accession>
<proteinExistence type="predicted"/>
<reference evidence="1" key="1">
    <citation type="thesis" date="2021" institute="BYU ScholarsArchive" country="Provo, UT, USA">
        <title>Applications of and Algorithms for Genome Assembly and Genomic Analyses with an Emphasis on Marine Teleosts.</title>
        <authorList>
            <person name="Pickett B.D."/>
        </authorList>
    </citation>
    <scope>NUCLEOTIDE SEQUENCE</scope>
    <source>
        <strain evidence="1">HI-2016</strain>
    </source>
</reference>
<keyword evidence="2" id="KW-1185">Reference proteome</keyword>
<protein>
    <submittedName>
        <fullName evidence="1">Uncharacterized protein</fullName>
    </submittedName>
</protein>
<evidence type="ECO:0000313" key="1">
    <source>
        <dbReference type="EMBL" id="KAG9335422.1"/>
    </source>
</evidence>
<sequence length="93" mass="9708">METLQNTAVEPTLKTRKALWERRPGVVATCAQNSYILTYGRLRPGVGTVGAAAASGPQVEREDSVAVEVAVVALPGAEGEEVEDVAGSEAARK</sequence>